<dbReference type="SUPFAM" id="SSF48264">
    <property type="entry name" value="Cytochrome P450"/>
    <property type="match status" value="1"/>
</dbReference>
<evidence type="ECO:0000256" key="7">
    <source>
        <dbReference type="RuleBase" id="RU000461"/>
    </source>
</evidence>
<dbReference type="GO" id="GO:0005506">
    <property type="term" value="F:iron ion binding"/>
    <property type="evidence" value="ECO:0007669"/>
    <property type="project" value="InterPro"/>
</dbReference>
<dbReference type="eggNOG" id="KOG0157">
    <property type="taxonomic scope" value="Eukaryota"/>
</dbReference>
<gene>
    <name evidence="8" type="primary">Mo03093</name>
    <name evidence="8" type="ORF">E5Q_03093</name>
</gene>
<evidence type="ECO:0000256" key="6">
    <source>
        <dbReference type="PIRSR" id="PIRSR602401-1"/>
    </source>
</evidence>
<comment type="caution">
    <text evidence="8">The sequence shown here is derived from an EMBL/GenBank/DDBJ whole genome shotgun (WGS) entry which is preliminary data.</text>
</comment>
<dbReference type="PANTHER" id="PTHR24305:SF166">
    <property type="entry name" value="CYTOCHROME P450 12A4, MITOCHONDRIAL-RELATED"/>
    <property type="match status" value="1"/>
</dbReference>
<sequence>MGAGVVLLVAFVAWFGLNRFRLFQKHQREISFLAGVRMFIFFQIPVVGDALPPIEGLTVPNPESLQHDDFNTYVKYGWDCFSIVGFLFGQCILYCANTSAIKDLSSVRSKFGKHTAVYDSLRLLGDNVVTTDGAEWRVHRRVTSPAFSEANNELVFSSAVKIVRAWSDELVANSDAQGVALDKDLLENTVKIALMVFSAAAFGYNLPWDDEEALKPAPGHKLSFRSALSGSVDYLLPRIVAPKWAYKLPIPWLHGKLAKTELIYTELEDYLVKFLETKDSNQSKDLLSLLVASAAEEHEGPKLTRRELIGNLYVFLIAGHETSAHTLCFAFALLALYPDKQQLLFEEARKIWPTLDSEPQYSDIAKLAYTQAAMHETLRMYPPVAYIPKIAHQDTELTAYKVTPGDHQEEREARTFRVPKGTWINIDAVAILNDPKHWGGRFGNSTRNFQPERFIDTDDYRWNRDAFVAFSAGQRSCLGMKFAQVEIIVALAWMVRRFEISLPDEMKKAGETHAQLRDRVLAFHSRLTTTPTTHIRLAFSQRAQ</sequence>
<dbReference type="HOGENOM" id="CLU_001570_25_0_1"/>
<reference evidence="8 9" key="1">
    <citation type="journal article" date="2011" name="J. Gen. Appl. Microbiol.">
        <title>Draft genome sequencing of the enigmatic basidiomycete Mixia osmundae.</title>
        <authorList>
            <person name="Nishida H."/>
            <person name="Nagatsuka Y."/>
            <person name="Sugiyama J."/>
        </authorList>
    </citation>
    <scope>NUCLEOTIDE SEQUENCE [LARGE SCALE GENOMIC DNA]</scope>
    <source>
        <strain evidence="9">CBS 9802 / IAM 14324 / JCM 22182 / KY 12970</strain>
    </source>
</reference>
<protein>
    <recommendedName>
        <fullName evidence="10">Cytochrome P450</fullName>
    </recommendedName>
</protein>
<dbReference type="InterPro" id="IPR001128">
    <property type="entry name" value="Cyt_P450"/>
</dbReference>
<dbReference type="InParanoid" id="G7E0R6"/>
<name>G7E0R6_MIXOS</name>
<dbReference type="Gene3D" id="1.10.630.10">
    <property type="entry name" value="Cytochrome P450"/>
    <property type="match status" value="1"/>
</dbReference>
<keyword evidence="6 7" id="KW-0349">Heme</keyword>
<evidence type="ECO:0000256" key="1">
    <source>
        <dbReference type="ARBA" id="ARBA00001971"/>
    </source>
</evidence>
<evidence type="ECO:0000256" key="3">
    <source>
        <dbReference type="ARBA" id="ARBA00022723"/>
    </source>
</evidence>
<evidence type="ECO:0000313" key="8">
    <source>
        <dbReference type="EMBL" id="GAA96426.1"/>
    </source>
</evidence>
<reference evidence="8 9" key="2">
    <citation type="journal article" date="2012" name="Open Biol.">
        <title>Characteristics of nucleosomes and linker DNA regions on the genome of the basidiomycete Mixia osmundae revealed by mono- and dinucleosome mapping.</title>
        <authorList>
            <person name="Nishida H."/>
            <person name="Kondo S."/>
            <person name="Matsumoto T."/>
            <person name="Suzuki Y."/>
            <person name="Yoshikawa H."/>
            <person name="Taylor T.D."/>
            <person name="Sugiyama J."/>
        </authorList>
    </citation>
    <scope>NUCLEOTIDE SEQUENCE [LARGE SCALE GENOMIC DNA]</scope>
    <source>
        <strain evidence="9">CBS 9802 / IAM 14324 / JCM 22182 / KY 12970</strain>
    </source>
</reference>
<dbReference type="STRING" id="764103.G7E0R6"/>
<keyword evidence="5 6" id="KW-0408">Iron</keyword>
<dbReference type="InterPro" id="IPR036396">
    <property type="entry name" value="Cyt_P450_sf"/>
</dbReference>
<dbReference type="PANTHER" id="PTHR24305">
    <property type="entry name" value="CYTOCHROME P450"/>
    <property type="match status" value="1"/>
</dbReference>
<keyword evidence="4 7" id="KW-0560">Oxidoreductase</keyword>
<keyword evidence="9" id="KW-1185">Reference proteome</keyword>
<accession>G7E0R6</accession>
<dbReference type="InterPro" id="IPR002401">
    <property type="entry name" value="Cyt_P450_E_grp-I"/>
</dbReference>
<keyword evidence="3 6" id="KW-0479">Metal-binding</keyword>
<proteinExistence type="inferred from homology"/>
<evidence type="ECO:0000256" key="5">
    <source>
        <dbReference type="ARBA" id="ARBA00023004"/>
    </source>
</evidence>
<dbReference type="PROSITE" id="PS00086">
    <property type="entry name" value="CYTOCHROME_P450"/>
    <property type="match status" value="1"/>
</dbReference>
<dbReference type="RefSeq" id="XP_014568047.1">
    <property type="nucleotide sequence ID" value="XM_014712561.1"/>
</dbReference>
<evidence type="ECO:0000313" key="9">
    <source>
        <dbReference type="Proteomes" id="UP000009131"/>
    </source>
</evidence>
<dbReference type="GO" id="GO:0016705">
    <property type="term" value="F:oxidoreductase activity, acting on paired donors, with incorporation or reduction of molecular oxygen"/>
    <property type="evidence" value="ECO:0007669"/>
    <property type="project" value="InterPro"/>
</dbReference>
<dbReference type="InterPro" id="IPR050121">
    <property type="entry name" value="Cytochrome_P450_monoxygenase"/>
</dbReference>
<dbReference type="PRINTS" id="PR00463">
    <property type="entry name" value="EP450I"/>
</dbReference>
<dbReference type="OrthoDB" id="1470350at2759"/>
<dbReference type="AlphaFoldDB" id="G7E0R6"/>
<evidence type="ECO:0000256" key="4">
    <source>
        <dbReference type="ARBA" id="ARBA00023002"/>
    </source>
</evidence>
<keyword evidence="7" id="KW-0503">Monooxygenase</keyword>
<dbReference type="EMBL" id="BABT02000090">
    <property type="protein sequence ID" value="GAA96426.1"/>
    <property type="molecule type" value="Genomic_DNA"/>
</dbReference>
<dbReference type="GO" id="GO:0020037">
    <property type="term" value="F:heme binding"/>
    <property type="evidence" value="ECO:0007669"/>
    <property type="project" value="InterPro"/>
</dbReference>
<feature type="binding site" description="axial binding residue" evidence="6">
    <location>
        <position position="477"/>
    </location>
    <ligand>
        <name>heme</name>
        <dbReference type="ChEBI" id="CHEBI:30413"/>
    </ligand>
    <ligandPart>
        <name>Fe</name>
        <dbReference type="ChEBI" id="CHEBI:18248"/>
    </ligandPart>
</feature>
<dbReference type="Pfam" id="PF00067">
    <property type="entry name" value="p450"/>
    <property type="match status" value="1"/>
</dbReference>
<organism evidence="8 9">
    <name type="scientific">Mixia osmundae (strain CBS 9802 / IAM 14324 / JCM 22182 / KY 12970)</name>
    <dbReference type="NCBI Taxonomy" id="764103"/>
    <lineage>
        <taxon>Eukaryota</taxon>
        <taxon>Fungi</taxon>
        <taxon>Dikarya</taxon>
        <taxon>Basidiomycota</taxon>
        <taxon>Pucciniomycotina</taxon>
        <taxon>Mixiomycetes</taxon>
        <taxon>Mixiales</taxon>
        <taxon>Mixiaceae</taxon>
        <taxon>Mixia</taxon>
    </lineage>
</organism>
<dbReference type="OMA" id="INSGWEN"/>
<evidence type="ECO:0000256" key="2">
    <source>
        <dbReference type="ARBA" id="ARBA00010617"/>
    </source>
</evidence>
<dbReference type="InterPro" id="IPR017972">
    <property type="entry name" value="Cyt_P450_CS"/>
</dbReference>
<comment type="cofactor">
    <cofactor evidence="1 6">
        <name>heme</name>
        <dbReference type="ChEBI" id="CHEBI:30413"/>
    </cofactor>
</comment>
<dbReference type="Proteomes" id="UP000009131">
    <property type="component" value="Unassembled WGS sequence"/>
</dbReference>
<dbReference type="GO" id="GO:0004497">
    <property type="term" value="F:monooxygenase activity"/>
    <property type="evidence" value="ECO:0007669"/>
    <property type="project" value="UniProtKB-KW"/>
</dbReference>
<comment type="similarity">
    <text evidence="2 7">Belongs to the cytochrome P450 family.</text>
</comment>
<dbReference type="PRINTS" id="PR00385">
    <property type="entry name" value="P450"/>
</dbReference>
<evidence type="ECO:0008006" key="10">
    <source>
        <dbReference type="Google" id="ProtNLM"/>
    </source>
</evidence>